<organism evidence="4">
    <name type="scientific">Rhizopus microsporus var. microsporus</name>
    <dbReference type="NCBI Taxonomy" id="86635"/>
    <lineage>
        <taxon>Eukaryota</taxon>
        <taxon>Fungi</taxon>
        <taxon>Fungi incertae sedis</taxon>
        <taxon>Mucoromycota</taxon>
        <taxon>Mucoromycotina</taxon>
        <taxon>Mucoromycetes</taxon>
        <taxon>Mucorales</taxon>
        <taxon>Mucorineae</taxon>
        <taxon>Rhizopodaceae</taxon>
        <taxon>Rhizopus</taxon>
    </lineage>
</organism>
<dbReference type="VEuPathDB" id="FungiDB:BCV72DRAFT_209218"/>
<dbReference type="PANTHER" id="PTHR15114:SF1">
    <property type="entry name" value="REPLICATION PROTEIN A 14 KDA SUBUNIT"/>
    <property type="match status" value="1"/>
</dbReference>
<dbReference type="CDD" id="cd04479">
    <property type="entry name" value="RPA3"/>
    <property type="match status" value="1"/>
</dbReference>
<evidence type="ECO:0000256" key="3">
    <source>
        <dbReference type="ARBA" id="ARBA00023242"/>
    </source>
</evidence>
<dbReference type="Pfam" id="PF08661">
    <property type="entry name" value="Rep_fac-A_3"/>
    <property type="match status" value="1"/>
</dbReference>
<dbReference type="EMBL" id="KV921943">
    <property type="protein sequence ID" value="ORE05500.1"/>
    <property type="molecule type" value="Genomic_DNA"/>
</dbReference>
<dbReference type="GO" id="GO:0006260">
    <property type="term" value="P:DNA replication"/>
    <property type="evidence" value="ECO:0007669"/>
    <property type="project" value="InterPro"/>
</dbReference>
<gene>
    <name evidence="4" type="ORF">BCV72DRAFT_209218</name>
</gene>
<dbReference type="SUPFAM" id="SSF50249">
    <property type="entry name" value="Nucleic acid-binding proteins"/>
    <property type="match status" value="1"/>
</dbReference>
<reference evidence="4" key="1">
    <citation type="journal article" date="2016" name="Proc. Natl. Acad. Sci. U.S.A.">
        <title>Lipid metabolic changes in an early divergent fungus govern the establishment of a mutualistic symbiosis with endobacteria.</title>
        <authorList>
            <person name="Lastovetsky O.A."/>
            <person name="Gaspar M.L."/>
            <person name="Mondo S.J."/>
            <person name="LaButti K.M."/>
            <person name="Sandor L."/>
            <person name="Grigoriev I.V."/>
            <person name="Henry S.A."/>
            <person name="Pawlowska T.E."/>
        </authorList>
    </citation>
    <scope>NUCLEOTIDE SEQUENCE [LARGE SCALE GENOMIC DNA]</scope>
    <source>
        <strain evidence="4">ATCC 52814</strain>
    </source>
</reference>
<dbReference type="Proteomes" id="UP000242414">
    <property type="component" value="Unassembled WGS sequence"/>
</dbReference>
<evidence type="ECO:0000256" key="1">
    <source>
        <dbReference type="ARBA" id="ARBA00004123"/>
    </source>
</evidence>
<evidence type="ECO:0000313" key="4">
    <source>
        <dbReference type="EMBL" id="ORE05500.1"/>
    </source>
</evidence>
<dbReference type="Gene3D" id="2.40.50.140">
    <property type="entry name" value="Nucleic acid-binding proteins"/>
    <property type="match status" value="1"/>
</dbReference>
<dbReference type="InterPro" id="IPR012340">
    <property type="entry name" value="NA-bd_OB-fold"/>
</dbReference>
<dbReference type="GO" id="GO:0000724">
    <property type="term" value="P:double-strand break repair via homologous recombination"/>
    <property type="evidence" value="ECO:0007669"/>
    <property type="project" value="TreeGrafter"/>
</dbReference>
<keyword evidence="3" id="KW-0539">Nucleus</keyword>
<dbReference type="InterPro" id="IPR013970">
    <property type="entry name" value="Rfa2"/>
</dbReference>
<dbReference type="GO" id="GO:0006289">
    <property type="term" value="P:nucleotide-excision repair"/>
    <property type="evidence" value="ECO:0007669"/>
    <property type="project" value="TreeGrafter"/>
</dbReference>
<comment type="subcellular location">
    <subcellularLocation>
        <location evidence="1">Nucleus</location>
    </subcellularLocation>
</comment>
<dbReference type="GO" id="GO:0003697">
    <property type="term" value="F:single-stranded DNA binding"/>
    <property type="evidence" value="ECO:0007669"/>
    <property type="project" value="TreeGrafter"/>
</dbReference>
<dbReference type="GO" id="GO:0005662">
    <property type="term" value="C:DNA replication factor A complex"/>
    <property type="evidence" value="ECO:0007669"/>
    <property type="project" value="TreeGrafter"/>
</dbReference>
<dbReference type="OrthoDB" id="188186at2759"/>
<evidence type="ECO:0000256" key="2">
    <source>
        <dbReference type="ARBA" id="ARBA00009761"/>
    </source>
</evidence>
<dbReference type="GO" id="GO:0006298">
    <property type="term" value="P:mismatch repair"/>
    <property type="evidence" value="ECO:0007669"/>
    <property type="project" value="TreeGrafter"/>
</dbReference>
<dbReference type="GO" id="GO:0003684">
    <property type="term" value="F:damaged DNA binding"/>
    <property type="evidence" value="ECO:0007669"/>
    <property type="project" value="TreeGrafter"/>
</dbReference>
<name>A0A1X0R0H4_RHIZD</name>
<accession>A0A1X0R0H4</accession>
<comment type="similarity">
    <text evidence="2">Belongs to the replication factor A protein 3 family.</text>
</comment>
<dbReference type="AlphaFoldDB" id="A0A1X0R0H4"/>
<protein>
    <submittedName>
        <fullName evidence="4">Replication factor A protein 3</fullName>
    </submittedName>
</protein>
<proteinExistence type="inferred from homology"/>
<dbReference type="PANTHER" id="PTHR15114">
    <property type="entry name" value="REPLICATION PROTEIN A3"/>
    <property type="match status" value="1"/>
</dbReference>
<sequence>MEKPTPRVNSALREKYVGKTVRLVGKITSFSGNTAVLEASDHGQVLVHLNGESQWGTQYVEVIGQVDQDFTIREFKTTNMGDNFGKHKQQIDIINNDILNKSIYYRSRLGQ</sequence>
<dbReference type="GO" id="GO:0035861">
    <property type="term" value="C:site of double-strand break"/>
    <property type="evidence" value="ECO:0007669"/>
    <property type="project" value="TreeGrafter"/>
</dbReference>
<dbReference type="GO" id="GO:0006284">
    <property type="term" value="P:base-excision repair"/>
    <property type="evidence" value="ECO:0007669"/>
    <property type="project" value="TreeGrafter"/>
</dbReference>